<dbReference type="Pfam" id="PF02698">
    <property type="entry name" value="DUF218"/>
    <property type="match status" value="1"/>
</dbReference>
<dbReference type="GO" id="GO:0000270">
    <property type="term" value="P:peptidoglycan metabolic process"/>
    <property type="evidence" value="ECO:0007669"/>
    <property type="project" value="TreeGrafter"/>
</dbReference>
<dbReference type="Proteomes" id="UP000277457">
    <property type="component" value="Unassembled WGS sequence"/>
</dbReference>
<evidence type="ECO:0000313" key="2">
    <source>
        <dbReference type="EMBL" id="RLE08520.1"/>
    </source>
</evidence>
<feature type="domain" description="DUF218" evidence="1">
    <location>
        <begin position="43"/>
        <end position="194"/>
    </location>
</feature>
<dbReference type="GO" id="GO:0005886">
    <property type="term" value="C:plasma membrane"/>
    <property type="evidence" value="ECO:0007669"/>
    <property type="project" value="TreeGrafter"/>
</dbReference>
<dbReference type="PANTHER" id="PTHR30336:SF4">
    <property type="entry name" value="ENVELOPE BIOGENESIS FACTOR ELYC"/>
    <property type="match status" value="1"/>
</dbReference>
<dbReference type="EMBL" id="QMPY01000020">
    <property type="protein sequence ID" value="RLE08520.1"/>
    <property type="molecule type" value="Genomic_DNA"/>
</dbReference>
<dbReference type="InterPro" id="IPR014729">
    <property type="entry name" value="Rossmann-like_a/b/a_fold"/>
</dbReference>
<name>A0A662D2U4_UNCAE</name>
<gene>
    <name evidence="2" type="ORF">DRZ78_00915</name>
</gene>
<comment type="caution">
    <text evidence="2">The sequence shown here is derived from an EMBL/GenBank/DDBJ whole genome shotgun (WGS) entry which is preliminary data.</text>
</comment>
<dbReference type="InterPro" id="IPR003848">
    <property type="entry name" value="DUF218"/>
</dbReference>
<organism evidence="2 3">
    <name type="scientific">Aerophobetes bacterium</name>
    <dbReference type="NCBI Taxonomy" id="2030807"/>
    <lineage>
        <taxon>Bacteria</taxon>
        <taxon>Candidatus Aerophobota</taxon>
    </lineage>
</organism>
<dbReference type="Gene3D" id="3.40.50.620">
    <property type="entry name" value="HUPs"/>
    <property type="match status" value="1"/>
</dbReference>
<dbReference type="InterPro" id="IPR051599">
    <property type="entry name" value="Cell_Envelope_Assoc"/>
</dbReference>
<dbReference type="AlphaFoldDB" id="A0A662D2U4"/>
<reference evidence="2 3" key="1">
    <citation type="submission" date="2018-06" db="EMBL/GenBank/DDBJ databases">
        <title>Extensive metabolic versatility and redundancy in microbially diverse, dynamic hydrothermal sediments.</title>
        <authorList>
            <person name="Dombrowski N."/>
            <person name="Teske A."/>
            <person name="Baker B.J."/>
        </authorList>
    </citation>
    <scope>NUCLEOTIDE SEQUENCE [LARGE SCALE GENOMIC DNA]</scope>
    <source>
        <strain evidence="2">B7_G13</strain>
    </source>
</reference>
<dbReference type="PANTHER" id="PTHR30336">
    <property type="entry name" value="INNER MEMBRANE PROTEIN, PROBABLE PERMEASE"/>
    <property type="match status" value="1"/>
</dbReference>
<protein>
    <recommendedName>
        <fullName evidence="1">DUF218 domain-containing protein</fullName>
    </recommendedName>
</protein>
<sequence length="207" mass="23736">MKRMIRKVFVVIIAVFVILYLPFTQYRLTKFLDTEEKLSPAKVIVVLGGGLRSDGSAGISTRERVNYGIILFKQGLGKCFIFTGGDKASGHVEAEEMYKLALKRGIPPKAIIREAQSSSTYENAVYTKKILLNYGIDDRVILVTSPYHMRRALYCFKKEGVKVLPAPVKNSEIYTYGFYQNLRNMRLLLHEYLALVYYRLRGYIQDI</sequence>
<dbReference type="GO" id="GO:0043164">
    <property type="term" value="P:Gram-negative-bacterium-type cell wall biogenesis"/>
    <property type="evidence" value="ECO:0007669"/>
    <property type="project" value="TreeGrafter"/>
</dbReference>
<dbReference type="CDD" id="cd06259">
    <property type="entry name" value="YdcF-like"/>
    <property type="match status" value="1"/>
</dbReference>
<evidence type="ECO:0000259" key="1">
    <source>
        <dbReference type="Pfam" id="PF02698"/>
    </source>
</evidence>
<accession>A0A662D2U4</accession>
<evidence type="ECO:0000313" key="3">
    <source>
        <dbReference type="Proteomes" id="UP000277457"/>
    </source>
</evidence>
<proteinExistence type="predicted"/>